<keyword evidence="2" id="KW-1185">Reference proteome</keyword>
<organism evidence="1 2">
    <name type="scientific">Auriscalpium vulgare</name>
    <dbReference type="NCBI Taxonomy" id="40419"/>
    <lineage>
        <taxon>Eukaryota</taxon>
        <taxon>Fungi</taxon>
        <taxon>Dikarya</taxon>
        <taxon>Basidiomycota</taxon>
        <taxon>Agaricomycotina</taxon>
        <taxon>Agaricomycetes</taxon>
        <taxon>Russulales</taxon>
        <taxon>Auriscalpiaceae</taxon>
        <taxon>Auriscalpium</taxon>
    </lineage>
</organism>
<dbReference type="EMBL" id="MU276136">
    <property type="protein sequence ID" value="KAI0041218.1"/>
    <property type="molecule type" value="Genomic_DNA"/>
</dbReference>
<proteinExistence type="predicted"/>
<sequence>MVNWKDPAVAARTDEAYVKLTHVLLGVTVWEIVTTCDFEIDVLRRKRPYRWPIWIYLCCRLSALACFTVLVIEKDISGLQKCRAWDLAAYVFAYFALGSASLLMLLRITAIWNRNILISAASFVVWLTGVGLNTWYLVIIRAQYVPLAGECIPIDSAKAAPSVIGAVSVDTILFLVMFAGILRHRVHGIGITGLWSVLWRQGLVWLALAIVSELPAMVFILLDLNDAWDVMFQVVTVITMAIGSTRMHRILTDYHPTSKFSPAHAMDPPVMAVHVRRTTTTNGGSNTLPQNIAVELGDAIPMVPVGLEAWKVQQKGW</sequence>
<reference evidence="1" key="1">
    <citation type="submission" date="2021-02" db="EMBL/GenBank/DDBJ databases">
        <authorList>
            <consortium name="DOE Joint Genome Institute"/>
            <person name="Ahrendt S."/>
            <person name="Looney B.P."/>
            <person name="Miyauchi S."/>
            <person name="Morin E."/>
            <person name="Drula E."/>
            <person name="Courty P.E."/>
            <person name="Chicoki N."/>
            <person name="Fauchery L."/>
            <person name="Kohler A."/>
            <person name="Kuo A."/>
            <person name="Labutti K."/>
            <person name="Pangilinan J."/>
            <person name="Lipzen A."/>
            <person name="Riley R."/>
            <person name="Andreopoulos W."/>
            <person name="He G."/>
            <person name="Johnson J."/>
            <person name="Barry K.W."/>
            <person name="Grigoriev I.V."/>
            <person name="Nagy L."/>
            <person name="Hibbett D."/>
            <person name="Henrissat B."/>
            <person name="Matheny P.B."/>
            <person name="Labbe J."/>
            <person name="Martin F."/>
        </authorList>
    </citation>
    <scope>NUCLEOTIDE SEQUENCE</scope>
    <source>
        <strain evidence="1">FP105234-sp</strain>
    </source>
</reference>
<dbReference type="Proteomes" id="UP000814033">
    <property type="component" value="Unassembled WGS sequence"/>
</dbReference>
<name>A0ACB8RB11_9AGAM</name>
<evidence type="ECO:0000313" key="2">
    <source>
        <dbReference type="Proteomes" id="UP000814033"/>
    </source>
</evidence>
<accession>A0ACB8RB11</accession>
<evidence type="ECO:0000313" key="1">
    <source>
        <dbReference type="EMBL" id="KAI0041218.1"/>
    </source>
</evidence>
<reference evidence="1" key="2">
    <citation type="journal article" date="2022" name="New Phytol.">
        <title>Evolutionary transition to the ectomycorrhizal habit in the genomes of a hyperdiverse lineage of mushroom-forming fungi.</title>
        <authorList>
            <person name="Looney B."/>
            <person name="Miyauchi S."/>
            <person name="Morin E."/>
            <person name="Drula E."/>
            <person name="Courty P.E."/>
            <person name="Kohler A."/>
            <person name="Kuo A."/>
            <person name="LaButti K."/>
            <person name="Pangilinan J."/>
            <person name="Lipzen A."/>
            <person name="Riley R."/>
            <person name="Andreopoulos W."/>
            <person name="He G."/>
            <person name="Johnson J."/>
            <person name="Nolan M."/>
            <person name="Tritt A."/>
            <person name="Barry K.W."/>
            <person name="Grigoriev I.V."/>
            <person name="Nagy L.G."/>
            <person name="Hibbett D."/>
            <person name="Henrissat B."/>
            <person name="Matheny P.B."/>
            <person name="Labbe J."/>
            <person name="Martin F.M."/>
        </authorList>
    </citation>
    <scope>NUCLEOTIDE SEQUENCE</scope>
    <source>
        <strain evidence="1">FP105234-sp</strain>
    </source>
</reference>
<gene>
    <name evidence="1" type="ORF">FA95DRAFT_1611184</name>
</gene>
<comment type="caution">
    <text evidence="1">The sequence shown here is derived from an EMBL/GenBank/DDBJ whole genome shotgun (WGS) entry which is preliminary data.</text>
</comment>
<protein>
    <submittedName>
        <fullName evidence="1">Uncharacterized protein</fullName>
    </submittedName>
</protein>